<dbReference type="AlphaFoldDB" id="A0A4Y2SXR3"/>
<comment type="caution">
    <text evidence="2">The sequence shown here is derived from an EMBL/GenBank/DDBJ whole genome shotgun (WGS) entry which is preliminary data.</text>
</comment>
<protein>
    <recommendedName>
        <fullName evidence="4">Secreted protein</fullName>
    </recommendedName>
</protein>
<reference evidence="2 3" key="1">
    <citation type="journal article" date="2019" name="Sci. Rep.">
        <title>Orb-weaving spider Araneus ventricosus genome elucidates the spidroin gene catalogue.</title>
        <authorList>
            <person name="Kono N."/>
            <person name="Nakamura H."/>
            <person name="Ohtoshi R."/>
            <person name="Moran D.A.P."/>
            <person name="Shinohara A."/>
            <person name="Yoshida Y."/>
            <person name="Fujiwara M."/>
            <person name="Mori M."/>
            <person name="Tomita M."/>
            <person name="Arakawa K."/>
        </authorList>
    </citation>
    <scope>NUCLEOTIDE SEQUENCE [LARGE SCALE GENOMIC DNA]</scope>
</reference>
<evidence type="ECO:0008006" key="4">
    <source>
        <dbReference type="Google" id="ProtNLM"/>
    </source>
</evidence>
<name>A0A4Y2SXR3_ARAVE</name>
<evidence type="ECO:0000256" key="1">
    <source>
        <dbReference type="SAM" id="SignalP"/>
    </source>
</evidence>
<feature type="chain" id="PRO_5021271328" description="Secreted protein" evidence="1">
    <location>
        <begin position="23"/>
        <end position="201"/>
    </location>
</feature>
<keyword evidence="3" id="KW-1185">Reference proteome</keyword>
<evidence type="ECO:0000313" key="2">
    <source>
        <dbReference type="EMBL" id="GBN93047.1"/>
    </source>
</evidence>
<sequence>MNAYPFPHIIFLLKLQVLFHESTITPGVGTSWVVVAPHINIVLIKDLFTRKIGFIREQNEGSKRRVHVAFSKYKRTNFTPRGYNECNANGMDVNAPCAPHPGPRCCSITGNGPCACTRTFFHSTQTSPLRMQECVSFLAALYHACCCRMSRIHAVYGAKSQTFDDAVHVCLGTVRCTTVPQPFRCSQLRHTQDACPPFHRS</sequence>
<gene>
    <name evidence="2" type="ORF">AVEN_126776_1</name>
</gene>
<accession>A0A4Y2SXR3</accession>
<keyword evidence="1" id="KW-0732">Signal</keyword>
<dbReference type="EMBL" id="BGPR01024744">
    <property type="protein sequence ID" value="GBN93047.1"/>
    <property type="molecule type" value="Genomic_DNA"/>
</dbReference>
<feature type="signal peptide" evidence="1">
    <location>
        <begin position="1"/>
        <end position="22"/>
    </location>
</feature>
<evidence type="ECO:0000313" key="3">
    <source>
        <dbReference type="Proteomes" id="UP000499080"/>
    </source>
</evidence>
<dbReference type="Proteomes" id="UP000499080">
    <property type="component" value="Unassembled WGS sequence"/>
</dbReference>
<proteinExistence type="predicted"/>
<organism evidence="2 3">
    <name type="scientific">Araneus ventricosus</name>
    <name type="common">Orbweaver spider</name>
    <name type="synonym">Epeira ventricosa</name>
    <dbReference type="NCBI Taxonomy" id="182803"/>
    <lineage>
        <taxon>Eukaryota</taxon>
        <taxon>Metazoa</taxon>
        <taxon>Ecdysozoa</taxon>
        <taxon>Arthropoda</taxon>
        <taxon>Chelicerata</taxon>
        <taxon>Arachnida</taxon>
        <taxon>Araneae</taxon>
        <taxon>Araneomorphae</taxon>
        <taxon>Entelegynae</taxon>
        <taxon>Araneoidea</taxon>
        <taxon>Araneidae</taxon>
        <taxon>Araneus</taxon>
    </lineage>
</organism>